<keyword evidence="7" id="KW-0520">NAD</keyword>
<comment type="function">
    <text evidence="7">NDH-1 shuttles electrons from NADH, via FMN and iron-sulfur (Fe-S) centers, to quinones in the respiratory chain.</text>
</comment>
<evidence type="ECO:0000256" key="1">
    <source>
        <dbReference type="ARBA" id="ARBA00004370"/>
    </source>
</evidence>
<dbReference type="HOGENOM" id="CLU_119549_1_0_10"/>
<keyword evidence="3" id="KW-0813">Transport</keyword>
<evidence type="ECO:0000313" key="9">
    <source>
        <dbReference type="EMBL" id="ACP21065.1"/>
    </source>
</evidence>
<dbReference type="Proteomes" id="UP000001227">
    <property type="component" value="Chromosome"/>
</dbReference>
<dbReference type="STRING" id="452471.Aasi_1810"/>
<dbReference type="GO" id="GO:0008137">
    <property type="term" value="F:NADH dehydrogenase (ubiquinone) activity"/>
    <property type="evidence" value="ECO:0007669"/>
    <property type="project" value="InterPro"/>
</dbReference>
<dbReference type="AlphaFoldDB" id="C3L424"/>
<dbReference type="GO" id="GO:0030964">
    <property type="term" value="C:NADH dehydrogenase complex"/>
    <property type="evidence" value="ECO:0007669"/>
    <property type="project" value="TreeGrafter"/>
</dbReference>
<dbReference type="Pfam" id="PF00507">
    <property type="entry name" value="Oxidored_q4"/>
    <property type="match status" value="1"/>
</dbReference>
<dbReference type="EC" id="7.1.1.-" evidence="7"/>
<evidence type="ECO:0000256" key="5">
    <source>
        <dbReference type="ARBA" id="ARBA00022989"/>
    </source>
</evidence>
<dbReference type="Gene3D" id="1.20.58.1610">
    <property type="entry name" value="NADH:ubiquinone/plastoquinone oxidoreductase, chain 3"/>
    <property type="match status" value="1"/>
</dbReference>
<dbReference type="GO" id="GO:0005886">
    <property type="term" value="C:plasma membrane"/>
    <property type="evidence" value="ECO:0007669"/>
    <property type="project" value="UniProtKB-SubCell"/>
</dbReference>
<keyword evidence="10" id="KW-1185">Reference proteome</keyword>
<feature type="transmembrane region" description="Helical" evidence="8">
    <location>
        <begin position="20"/>
        <end position="42"/>
    </location>
</feature>
<keyword evidence="4 7" id="KW-0812">Transmembrane</keyword>
<name>C3L424_AMOA5</name>
<evidence type="ECO:0000256" key="2">
    <source>
        <dbReference type="ARBA" id="ARBA00008472"/>
    </source>
</evidence>
<comment type="catalytic activity">
    <reaction evidence="7">
        <text>a quinone + NADH + 5 H(+)(in) = a quinol + NAD(+) + 4 H(+)(out)</text>
        <dbReference type="Rhea" id="RHEA:57888"/>
        <dbReference type="ChEBI" id="CHEBI:15378"/>
        <dbReference type="ChEBI" id="CHEBI:24646"/>
        <dbReference type="ChEBI" id="CHEBI:57540"/>
        <dbReference type="ChEBI" id="CHEBI:57945"/>
        <dbReference type="ChEBI" id="CHEBI:132124"/>
    </reaction>
</comment>
<reference evidence="9 10" key="1">
    <citation type="journal article" date="2010" name="J. Bacteriol.">
        <title>The genome of the amoeba symbiont 'Candidatus Amoebophilus asiaticus' reveals common mechanisms for host cell interaction among amoeba-associated bacteria.</title>
        <authorList>
            <person name="Schmitz-Esser S."/>
            <person name="Tischler P."/>
            <person name="Arnold R."/>
            <person name="Montanaro J."/>
            <person name="Wagner M."/>
            <person name="Rattei T."/>
            <person name="Horn M."/>
        </authorList>
    </citation>
    <scope>NUCLEOTIDE SEQUENCE [LARGE SCALE GENOMIC DNA]</scope>
    <source>
        <strain evidence="9 10">5a2</strain>
    </source>
</reference>
<keyword evidence="7" id="KW-0874">Quinone</keyword>
<accession>C3L424</accession>
<evidence type="ECO:0000256" key="7">
    <source>
        <dbReference type="RuleBase" id="RU003639"/>
    </source>
</evidence>
<proteinExistence type="inferred from homology"/>
<sequence>MYYLLFQNILLATEQTAFLHIFLTIVGVIILAIGGAWVSAWLRPNKPYAEKLTTYESGVEPVDNAWAPVNSRLYIIGLVFILFELETILLFPWATVWLSEETHQMIGDRAWNLYMAILGTFFILVLGIGLIYAVVKGRLAYFHTAANVVQPSFSSKVPLSYYEKINEQYASHVPTKHNKPD</sequence>
<organism evidence="9 10">
    <name type="scientific">Amoebophilus asiaticus (strain 5a2)</name>
    <dbReference type="NCBI Taxonomy" id="452471"/>
    <lineage>
        <taxon>Bacteria</taxon>
        <taxon>Pseudomonadati</taxon>
        <taxon>Bacteroidota</taxon>
        <taxon>Cytophagia</taxon>
        <taxon>Cytophagales</taxon>
        <taxon>Amoebophilaceae</taxon>
        <taxon>Candidatus Amoebophilus</taxon>
    </lineage>
</organism>
<evidence type="ECO:0000256" key="6">
    <source>
        <dbReference type="ARBA" id="ARBA00023136"/>
    </source>
</evidence>
<keyword evidence="5 8" id="KW-1133">Transmembrane helix</keyword>
<evidence type="ECO:0000256" key="8">
    <source>
        <dbReference type="SAM" id="Phobius"/>
    </source>
</evidence>
<dbReference type="InterPro" id="IPR038430">
    <property type="entry name" value="NDAH_ubi_oxred_su3_sf"/>
</dbReference>
<dbReference type="eggNOG" id="COG0838">
    <property type="taxonomic scope" value="Bacteria"/>
</dbReference>
<evidence type="ECO:0000313" key="10">
    <source>
        <dbReference type="Proteomes" id="UP000001227"/>
    </source>
</evidence>
<dbReference type="EMBL" id="CP001102">
    <property type="protein sequence ID" value="ACP21065.1"/>
    <property type="molecule type" value="Genomic_DNA"/>
</dbReference>
<keyword evidence="6 8" id="KW-0472">Membrane</keyword>
<dbReference type="PANTHER" id="PTHR11058:SF9">
    <property type="entry name" value="NADH-UBIQUINONE OXIDOREDUCTASE CHAIN 3"/>
    <property type="match status" value="1"/>
</dbReference>
<feature type="transmembrane region" description="Helical" evidence="8">
    <location>
        <begin position="73"/>
        <end position="93"/>
    </location>
</feature>
<protein>
    <recommendedName>
        <fullName evidence="7">NADH-quinone oxidoreductase subunit</fullName>
        <ecNumber evidence="7">7.1.1.-</ecNumber>
    </recommendedName>
</protein>
<feature type="transmembrane region" description="Helical" evidence="8">
    <location>
        <begin position="113"/>
        <end position="135"/>
    </location>
</feature>
<evidence type="ECO:0000256" key="3">
    <source>
        <dbReference type="ARBA" id="ARBA00022448"/>
    </source>
</evidence>
<evidence type="ECO:0000256" key="4">
    <source>
        <dbReference type="ARBA" id="ARBA00022692"/>
    </source>
</evidence>
<gene>
    <name evidence="9" type="ordered locus">Aasi_1810</name>
</gene>
<comment type="subcellular location">
    <subcellularLocation>
        <location evidence="7">Cell membrane</location>
        <topology evidence="7">Multi-pass membrane protein</topology>
    </subcellularLocation>
    <subcellularLocation>
        <location evidence="1">Membrane</location>
    </subcellularLocation>
</comment>
<dbReference type="PANTHER" id="PTHR11058">
    <property type="entry name" value="NADH-UBIQUINONE OXIDOREDUCTASE CHAIN 3"/>
    <property type="match status" value="1"/>
</dbReference>
<comment type="similarity">
    <text evidence="2 7">Belongs to the complex I subunit 3 family.</text>
</comment>
<dbReference type="KEGG" id="aas:Aasi_1810"/>
<dbReference type="GO" id="GO:0048038">
    <property type="term" value="F:quinone binding"/>
    <property type="evidence" value="ECO:0007669"/>
    <property type="project" value="UniProtKB-KW"/>
</dbReference>
<dbReference type="InterPro" id="IPR000440">
    <property type="entry name" value="NADH_UbQ/plastoQ_OxRdtase_su3"/>
</dbReference>